<comment type="caution">
    <text evidence="2">The sequence shown here is derived from an EMBL/GenBank/DDBJ whole genome shotgun (WGS) entry which is preliminary data.</text>
</comment>
<sequence>MGQFSFIPKGNKVYGSWSEGSPQGQGTSGKLKGEIKNNKLLIWRCSDDGNSLYPECPSYEKEPTRYFIKNQNFLSSYSKYGDKFQEDFMKFHKVKKGIEIPTQKEKCRN</sequence>
<proteinExistence type="predicted"/>
<evidence type="ECO:0000313" key="3">
    <source>
        <dbReference type="Proteomes" id="UP000017813"/>
    </source>
</evidence>
<gene>
    <name evidence="2" type="ORF">HMPREF9021_02037</name>
</gene>
<dbReference type="EMBL" id="ADCY02000054">
    <property type="protein sequence ID" value="EFG30132.2"/>
    <property type="molecule type" value="Genomic_DNA"/>
</dbReference>
<dbReference type="KEGG" id="smur:BWP33_02915"/>
<evidence type="ECO:0000313" key="2">
    <source>
        <dbReference type="EMBL" id="EFG30132.2"/>
    </source>
</evidence>
<dbReference type="Proteomes" id="UP000017813">
    <property type="component" value="Unassembled WGS sequence"/>
</dbReference>
<accession>V9H5I0</accession>
<dbReference type="HOGENOM" id="CLU_2182183_0_0_4"/>
<feature type="region of interest" description="Disordered" evidence="1">
    <location>
        <begin position="1"/>
        <end position="31"/>
    </location>
</feature>
<evidence type="ECO:0000256" key="1">
    <source>
        <dbReference type="SAM" id="MobiDB-lite"/>
    </source>
</evidence>
<organism evidence="2 3">
    <name type="scientific">Simonsiella muelleri ATCC 29453</name>
    <dbReference type="NCBI Taxonomy" id="641147"/>
    <lineage>
        <taxon>Bacteria</taxon>
        <taxon>Pseudomonadati</taxon>
        <taxon>Pseudomonadota</taxon>
        <taxon>Betaproteobacteria</taxon>
        <taxon>Neisseriales</taxon>
        <taxon>Neisseriaceae</taxon>
        <taxon>Simonsiella</taxon>
    </lineage>
</organism>
<reference evidence="2 3" key="2">
    <citation type="submission" date="2011-10" db="EMBL/GenBank/DDBJ databases">
        <title>The Genome Sequence of Simonsiella muelleri ATCC 29453.</title>
        <authorList>
            <consortium name="The Broad Institute Genome Sequencing Platform"/>
            <consortium name="The Broad Institute Genome Sequencing Center for Infectious Disease"/>
            <person name="Earl A."/>
            <person name="Ward D."/>
            <person name="Feldgarden M."/>
            <person name="Gevers D."/>
            <person name="Izard J."/>
            <person name="Baranova O.V."/>
            <person name="Blanton J.M."/>
            <person name="Tanner A.C."/>
            <person name="Dewhirst F."/>
            <person name="Young S.K."/>
            <person name="Zeng Q."/>
            <person name="Gargeya S."/>
            <person name="Fitzgerald M."/>
            <person name="Haas B."/>
            <person name="Abouelleil A."/>
            <person name="Alvarado L."/>
            <person name="Arachchi H.M."/>
            <person name="Berlin A."/>
            <person name="Brown A."/>
            <person name="Chapman S.B."/>
            <person name="Chen Z."/>
            <person name="Dunbar C."/>
            <person name="Freedman E."/>
            <person name="Gearin G."/>
            <person name="Goldberg J."/>
            <person name="Griggs A."/>
            <person name="Gujja S."/>
            <person name="Heiman D."/>
            <person name="Howarth C."/>
            <person name="Larson L."/>
            <person name="Lui A."/>
            <person name="MacDonald P.J.P."/>
            <person name="Montmayeur A."/>
            <person name="Murphy C."/>
            <person name="Neiman D."/>
            <person name="Pearson M."/>
            <person name="Priest M."/>
            <person name="Roberts A."/>
            <person name="Saif S."/>
            <person name="Shea T."/>
            <person name="Shenoy N."/>
            <person name="Sisk P."/>
            <person name="Stolte C."/>
            <person name="Sykes S."/>
            <person name="Wortman J."/>
            <person name="Nusbaum C."/>
            <person name="Birren B."/>
        </authorList>
    </citation>
    <scope>NUCLEOTIDE SEQUENCE [LARGE SCALE GENOMIC DNA]</scope>
    <source>
        <strain evidence="2 3">ATCC 29453</strain>
    </source>
</reference>
<reference evidence="2 3" key="1">
    <citation type="submission" date="2010-03" db="EMBL/GenBank/DDBJ databases">
        <authorList>
            <consortium name="The Broad Institute Genome Sequencing Platform"/>
            <person name="Ward D."/>
            <person name="Earl A."/>
            <person name="Feldgarden M."/>
            <person name="Gevers D."/>
            <person name="Young S."/>
            <person name="Zeng Q."/>
            <person name="Koehrsen M."/>
            <person name="Alvarado L."/>
            <person name="Berlin A.M."/>
            <person name="Borenstein D."/>
            <person name="Chapman S.B."/>
            <person name="Chen Z."/>
            <person name="Engels R."/>
            <person name="Freedman E."/>
            <person name="Gellesch M."/>
            <person name="Goldberg J."/>
            <person name="Griggs A."/>
            <person name="Gujja S."/>
            <person name="Heilman E.R."/>
            <person name="Heiman D.I."/>
            <person name="Hepburn T.A."/>
            <person name="Howarth C."/>
            <person name="Jen D."/>
            <person name="Larson L."/>
            <person name="Mehta T."/>
            <person name="Park D."/>
            <person name="Pearson M."/>
            <person name="Richards J."/>
            <person name="Roberts A."/>
            <person name="Saif S."/>
            <person name="Shea T.D."/>
            <person name="Shenoy N."/>
            <person name="Sisk P."/>
            <person name="Stolte C."/>
            <person name="Sykes S.N."/>
            <person name="Walk T."/>
            <person name="White J."/>
            <person name="Yandava C."/>
            <person name="Izard J."/>
            <person name="Baranova O.V."/>
            <person name="Blanton J.M."/>
            <person name="Tanner A.C."/>
            <person name="Dewhirst F."/>
            <person name="Haas B."/>
            <person name="Nusbaum C."/>
            <person name="Birren B."/>
        </authorList>
    </citation>
    <scope>NUCLEOTIDE SEQUENCE [LARGE SCALE GENOMIC DNA]</scope>
    <source>
        <strain evidence="2 3">ATCC 29453</strain>
    </source>
</reference>
<name>V9H5I0_9NEIS</name>
<dbReference type="AlphaFoldDB" id="V9H5I0"/>
<protein>
    <submittedName>
        <fullName evidence="2">Uncharacterized protein</fullName>
    </submittedName>
</protein>
<keyword evidence="3" id="KW-1185">Reference proteome</keyword>